<dbReference type="EMBL" id="PVWQ01000001">
    <property type="protein sequence ID" value="RDW93148.1"/>
    <property type="molecule type" value="Genomic_DNA"/>
</dbReference>
<dbReference type="Proteomes" id="UP000256690">
    <property type="component" value="Unassembled WGS sequence"/>
</dbReference>
<accession>A0A3D8T563</accession>
<keyword evidence="2" id="KW-1185">Reference proteome</keyword>
<gene>
    <name evidence="1" type="ORF">DSM5745_00470</name>
</gene>
<comment type="caution">
    <text evidence="1">The sequence shown here is derived from an EMBL/GenBank/DDBJ whole genome shotgun (WGS) entry which is preliminary data.</text>
</comment>
<evidence type="ECO:0000313" key="1">
    <source>
        <dbReference type="EMBL" id="RDW93148.1"/>
    </source>
</evidence>
<evidence type="ECO:0000313" key="2">
    <source>
        <dbReference type="Proteomes" id="UP000256690"/>
    </source>
</evidence>
<evidence type="ECO:0008006" key="3">
    <source>
        <dbReference type="Google" id="ProtNLM"/>
    </source>
</evidence>
<proteinExistence type="predicted"/>
<sequence>MANLAELPTELFDEIRYDDVLSDEDIISLSCVCKRFRKLCVPSIFDSVRFSCSKFGLENLRDWAKSELRHHAIFFAYWIPPFLDPKALTLENFTFTFSDSEDANGTRRSREEWHDIFHKHNKDTQEIIKSGTDLTVLSSALKALPFQGSVRFDFRNEIQDHHGHILKIPHRIQDSSSLKSQAYAHHIPVLASALSHARAAGQHFVFLRLVGMSVVGGDGDWPSSEETRDMLRQSLKQMFGDVDTVILSRSRTVLRLCTAYPLHIRDVEIQNMSILRSYVEDFLSSNVASLHRIGIFNLHSPWSPTNSMKEITARDVLELLNTRLYQISGIRWELEPEDGLVPRMVRSTLLSLE</sequence>
<organism evidence="1 2">
    <name type="scientific">Aspergillus mulundensis</name>
    <dbReference type="NCBI Taxonomy" id="1810919"/>
    <lineage>
        <taxon>Eukaryota</taxon>
        <taxon>Fungi</taxon>
        <taxon>Dikarya</taxon>
        <taxon>Ascomycota</taxon>
        <taxon>Pezizomycotina</taxon>
        <taxon>Eurotiomycetes</taxon>
        <taxon>Eurotiomycetidae</taxon>
        <taxon>Eurotiales</taxon>
        <taxon>Aspergillaceae</taxon>
        <taxon>Aspergillus</taxon>
        <taxon>Aspergillus subgen. Nidulantes</taxon>
    </lineage>
</organism>
<name>A0A3D8T563_9EURO</name>
<dbReference type="STRING" id="1810919.A0A3D8T563"/>
<dbReference type="OrthoDB" id="4396256at2759"/>
<protein>
    <recommendedName>
        <fullName evidence="3">F-box domain-containing protein</fullName>
    </recommendedName>
</protein>
<dbReference type="GeneID" id="38110840"/>
<dbReference type="AlphaFoldDB" id="A0A3D8T563"/>
<reference evidence="1 2" key="1">
    <citation type="journal article" date="2018" name="IMA Fungus">
        <title>IMA Genome-F 9: Draft genome sequence of Annulohypoxylon stygium, Aspergillus mulundensis, Berkeleyomyces basicola (syn. Thielaviopsis basicola), Ceratocystis smalleyi, two Cercospora beticola strains, Coleophoma cylindrospora, Fusarium fracticaudum, Phialophora cf. hyalina, and Morchella septimelata.</title>
        <authorList>
            <person name="Wingfield B.D."/>
            <person name="Bills G.F."/>
            <person name="Dong Y."/>
            <person name="Huang W."/>
            <person name="Nel W.J."/>
            <person name="Swalarsk-Parry B.S."/>
            <person name="Vaghefi N."/>
            <person name="Wilken P.M."/>
            <person name="An Z."/>
            <person name="de Beer Z.W."/>
            <person name="De Vos L."/>
            <person name="Chen L."/>
            <person name="Duong T.A."/>
            <person name="Gao Y."/>
            <person name="Hammerbacher A."/>
            <person name="Kikkert J.R."/>
            <person name="Li Y."/>
            <person name="Li H."/>
            <person name="Li K."/>
            <person name="Li Q."/>
            <person name="Liu X."/>
            <person name="Ma X."/>
            <person name="Naidoo K."/>
            <person name="Pethybridge S.J."/>
            <person name="Sun J."/>
            <person name="Steenkamp E.T."/>
            <person name="van der Nest M.A."/>
            <person name="van Wyk S."/>
            <person name="Wingfield M.J."/>
            <person name="Xiong C."/>
            <person name="Yue Q."/>
            <person name="Zhang X."/>
        </authorList>
    </citation>
    <scope>NUCLEOTIDE SEQUENCE [LARGE SCALE GENOMIC DNA]</scope>
    <source>
        <strain evidence="1 2">DSM 5745</strain>
    </source>
</reference>
<dbReference type="RefSeq" id="XP_026608331.1">
    <property type="nucleotide sequence ID" value="XM_026742486.1"/>
</dbReference>